<keyword evidence="8 12" id="KW-0630">Potassium</keyword>
<feature type="binding site" evidence="13">
    <location>
        <position position="225"/>
    </location>
    <ligand>
        <name>K(+)</name>
        <dbReference type="ChEBI" id="CHEBI:29103"/>
    </ligand>
</feature>
<keyword evidence="13" id="KW-0479">Metal-binding</keyword>
<dbReference type="KEGG" id="sutt:SUTMEG_01680"/>
<name>A0A2Z6I9K8_9BURK</name>
<evidence type="ECO:0000256" key="14">
    <source>
        <dbReference type="SAM" id="Phobius"/>
    </source>
</evidence>
<keyword evidence="3 12" id="KW-0813">Transport</keyword>
<comment type="similarity">
    <text evidence="2 12">Belongs to the TrkH potassium transport family.</text>
</comment>
<feature type="transmembrane region" description="Helical" evidence="14">
    <location>
        <begin position="460"/>
        <end position="483"/>
    </location>
</feature>
<feature type="transmembrane region" description="Helical" evidence="14">
    <location>
        <begin position="279"/>
        <end position="298"/>
    </location>
</feature>
<proteinExistence type="inferred from homology"/>
<keyword evidence="5 12" id="KW-0997">Cell inner membrane</keyword>
<dbReference type="PANTHER" id="PTHR32024">
    <property type="entry name" value="TRK SYSTEM POTASSIUM UPTAKE PROTEIN TRKG-RELATED"/>
    <property type="match status" value="1"/>
</dbReference>
<evidence type="ECO:0000256" key="7">
    <source>
        <dbReference type="ARBA" id="ARBA00022692"/>
    </source>
</evidence>
<evidence type="ECO:0000313" key="16">
    <source>
        <dbReference type="Proteomes" id="UP000271003"/>
    </source>
</evidence>
<keyword evidence="11 12" id="KW-0472">Membrane</keyword>
<dbReference type="GO" id="GO:0005886">
    <property type="term" value="C:plasma membrane"/>
    <property type="evidence" value="ECO:0007669"/>
    <property type="project" value="UniProtKB-SubCell"/>
</dbReference>
<accession>A0A2Z6I9K8</accession>
<comment type="function">
    <text evidence="12">Low-affinity potassium transport system. Interacts with Trk system potassium uptake protein TrkA.</text>
</comment>
<evidence type="ECO:0000256" key="9">
    <source>
        <dbReference type="ARBA" id="ARBA00022989"/>
    </source>
</evidence>
<evidence type="ECO:0000256" key="6">
    <source>
        <dbReference type="ARBA" id="ARBA00022538"/>
    </source>
</evidence>
<evidence type="ECO:0000256" key="11">
    <source>
        <dbReference type="ARBA" id="ARBA00023136"/>
    </source>
</evidence>
<evidence type="ECO:0000256" key="3">
    <source>
        <dbReference type="ARBA" id="ARBA00022448"/>
    </source>
</evidence>
<keyword evidence="16" id="KW-1185">Reference proteome</keyword>
<comment type="subcellular location">
    <subcellularLocation>
        <location evidence="1 12">Cell inner membrane</location>
        <topology evidence="1 12">Multi-pass membrane protein</topology>
    </subcellularLocation>
</comment>
<keyword evidence="10 12" id="KW-0406">Ion transport</keyword>
<sequence>MPNALRYLLLPVLHALGPVLVGYGLTMLIPYLVSVAQADGADAAFLTAFAVTTGTGALLTLATRGYSQELTARHGFLLVTLTWTAVPLFATIPLLLELPQYTFSAAYFEMMSCLTTTGATMMTGLDDLPLSINGLRCFLSWLGGMGLIVLSVAILPLLGVGGAQILKAETSGPLKESKLTPRIADTAQALYIIYFGISVALTVAFHFAGMSWDDAVLHMMTTVSLSGIGAHDSSFAYFESNAVDLVTVVFMIVCGCNFSLHFAAWHKRDLRLYWRDPEVLGWVGVVSVLTLFATLLLIDVGYYEDDFTAFVKAAFAVVSVASTTGFASDDYALWPTIIPLVMLLSSIFATCAGSTGGGIKMIRLLILIKQTKREFLLLLHPKASFPLTVGETRLNDQVASAVLAYLLLWVISVGAGVLLLVFSGMPMLESFSATIACINNLGQAMGALGPAGNYAGLTTLQFWICTFLMLIGRLELFTVFILFTKGFWRG</sequence>
<organism evidence="15 16">
    <name type="scientific">Sutterella megalosphaeroides</name>
    <dbReference type="NCBI Taxonomy" id="2494234"/>
    <lineage>
        <taxon>Bacteria</taxon>
        <taxon>Pseudomonadati</taxon>
        <taxon>Pseudomonadota</taxon>
        <taxon>Betaproteobacteria</taxon>
        <taxon>Burkholderiales</taxon>
        <taxon>Sutterellaceae</taxon>
        <taxon>Sutterella</taxon>
    </lineage>
</organism>
<feature type="binding site" evidence="13">
    <location>
        <position position="323"/>
    </location>
    <ligand>
        <name>K(+)</name>
        <dbReference type="ChEBI" id="CHEBI:29103"/>
    </ligand>
</feature>
<feature type="transmembrane region" description="Helical" evidence="14">
    <location>
        <begin position="402"/>
        <end position="422"/>
    </location>
</feature>
<evidence type="ECO:0000256" key="1">
    <source>
        <dbReference type="ARBA" id="ARBA00004429"/>
    </source>
</evidence>
<dbReference type="GO" id="GO:0046872">
    <property type="term" value="F:metal ion binding"/>
    <property type="evidence" value="ECO:0007669"/>
    <property type="project" value="UniProtKB-KW"/>
</dbReference>
<dbReference type="AlphaFoldDB" id="A0A2Z6I9K8"/>
<dbReference type="GO" id="GO:0015379">
    <property type="term" value="F:potassium:chloride symporter activity"/>
    <property type="evidence" value="ECO:0007669"/>
    <property type="project" value="InterPro"/>
</dbReference>
<dbReference type="EMBL" id="AP018786">
    <property type="protein sequence ID" value="BBF22277.1"/>
    <property type="molecule type" value="Genomic_DNA"/>
</dbReference>
<gene>
    <name evidence="15" type="primary">trkH</name>
    <name evidence="15" type="ORF">SUTMEG_01680</name>
</gene>
<evidence type="ECO:0000256" key="10">
    <source>
        <dbReference type="ARBA" id="ARBA00023065"/>
    </source>
</evidence>
<evidence type="ECO:0000256" key="4">
    <source>
        <dbReference type="ARBA" id="ARBA00022475"/>
    </source>
</evidence>
<dbReference type="RefSeq" id="WP_120175935.1">
    <property type="nucleotide sequence ID" value="NZ_AP018786.1"/>
</dbReference>
<dbReference type="PANTHER" id="PTHR32024:SF2">
    <property type="entry name" value="TRK SYSTEM POTASSIUM UPTAKE PROTEIN TRKG-RELATED"/>
    <property type="match status" value="1"/>
</dbReference>
<evidence type="ECO:0000256" key="13">
    <source>
        <dbReference type="PIRSR" id="PIRSR006247-1"/>
    </source>
</evidence>
<feature type="binding site" evidence="13">
    <location>
        <position position="116"/>
    </location>
    <ligand>
        <name>K(+)</name>
        <dbReference type="ChEBI" id="CHEBI:29103"/>
    </ligand>
</feature>
<evidence type="ECO:0000256" key="5">
    <source>
        <dbReference type="ARBA" id="ARBA00022519"/>
    </source>
</evidence>
<evidence type="ECO:0000256" key="8">
    <source>
        <dbReference type="ARBA" id="ARBA00022958"/>
    </source>
</evidence>
<feature type="binding site" evidence="13">
    <location>
        <position position="441"/>
    </location>
    <ligand>
        <name>K(+)</name>
        <dbReference type="ChEBI" id="CHEBI:29103"/>
    </ligand>
</feature>
<feature type="binding site" evidence="13">
    <location>
        <position position="117"/>
    </location>
    <ligand>
        <name>K(+)</name>
        <dbReference type="ChEBI" id="CHEBI:29103"/>
    </ligand>
</feature>
<feature type="transmembrane region" description="Helical" evidence="14">
    <location>
        <begin position="7"/>
        <end position="31"/>
    </location>
</feature>
<dbReference type="InterPro" id="IPR003445">
    <property type="entry name" value="Cat_transpt"/>
</dbReference>
<dbReference type="Pfam" id="PF02386">
    <property type="entry name" value="TrkH"/>
    <property type="match status" value="1"/>
</dbReference>
<keyword evidence="7 14" id="KW-0812">Transmembrane</keyword>
<evidence type="ECO:0000313" key="15">
    <source>
        <dbReference type="EMBL" id="BBF22277.1"/>
    </source>
</evidence>
<protein>
    <recommendedName>
        <fullName evidence="12">Trk system potassium uptake protein</fullName>
    </recommendedName>
</protein>
<feature type="transmembrane region" description="Helical" evidence="14">
    <location>
        <begin position="138"/>
        <end position="166"/>
    </location>
</feature>
<feature type="binding site" evidence="13">
    <location>
        <position position="440"/>
    </location>
    <ligand>
        <name>K(+)</name>
        <dbReference type="ChEBI" id="CHEBI:29103"/>
    </ligand>
</feature>
<feature type="transmembrane region" description="Helical" evidence="14">
    <location>
        <begin position="75"/>
        <end position="96"/>
    </location>
</feature>
<dbReference type="PIRSF" id="PIRSF006247">
    <property type="entry name" value="TrkH"/>
    <property type="match status" value="1"/>
</dbReference>
<reference evidence="15 16" key="1">
    <citation type="journal article" date="2018" name="Int. J. Syst. Evol. Microbiol.">
        <title>Mesosutterella multiformis gen. nov., sp. nov., a member of the family Sutterellaceae and Sutterella megalosphaeroides sp. nov., isolated from human faeces.</title>
        <authorList>
            <person name="Sakamoto M."/>
            <person name="Ikeyama N."/>
            <person name="Kunihiro T."/>
            <person name="Iino T."/>
            <person name="Yuki M."/>
            <person name="Ohkuma M."/>
        </authorList>
    </citation>
    <scope>NUCLEOTIDE SEQUENCE [LARGE SCALE GENOMIC DNA]</scope>
    <source>
        <strain evidence="15 16">6FBBBH3</strain>
    </source>
</reference>
<feature type="transmembrane region" description="Helical" evidence="14">
    <location>
        <begin position="43"/>
        <end position="63"/>
    </location>
</feature>
<dbReference type="InterPro" id="IPR004772">
    <property type="entry name" value="TrkH"/>
</dbReference>
<feature type="transmembrane region" description="Helical" evidence="14">
    <location>
        <begin position="245"/>
        <end position="264"/>
    </location>
</feature>
<dbReference type="OrthoDB" id="9810952at2"/>
<keyword evidence="9 14" id="KW-1133">Transmembrane helix</keyword>
<keyword evidence="4 12" id="KW-1003">Cell membrane</keyword>
<feature type="transmembrane region" description="Helical" evidence="14">
    <location>
        <begin position="187"/>
        <end position="209"/>
    </location>
</feature>
<dbReference type="Proteomes" id="UP000271003">
    <property type="component" value="Chromosome"/>
</dbReference>
<feature type="transmembrane region" description="Helical" evidence="14">
    <location>
        <begin position="333"/>
        <end position="359"/>
    </location>
</feature>
<keyword evidence="6 12" id="KW-0633">Potassium transport</keyword>
<evidence type="ECO:0000256" key="2">
    <source>
        <dbReference type="ARBA" id="ARBA00009137"/>
    </source>
</evidence>
<evidence type="ECO:0000256" key="12">
    <source>
        <dbReference type="PIRNR" id="PIRNR006247"/>
    </source>
</evidence>
<feature type="binding site" evidence="13">
    <location>
        <position position="324"/>
    </location>
    <ligand>
        <name>K(+)</name>
        <dbReference type="ChEBI" id="CHEBI:29103"/>
    </ligand>
</feature>